<keyword evidence="1" id="KW-0812">Transmembrane</keyword>
<feature type="transmembrane region" description="Helical" evidence="1">
    <location>
        <begin position="295"/>
        <end position="314"/>
    </location>
</feature>
<accession>A0A2M7B825</accession>
<dbReference type="Proteomes" id="UP000230131">
    <property type="component" value="Unassembled WGS sequence"/>
</dbReference>
<comment type="caution">
    <text evidence="2">The sequence shown here is derived from an EMBL/GenBank/DDBJ whole genome shotgun (WGS) entry which is preliminary data.</text>
</comment>
<protein>
    <submittedName>
        <fullName evidence="2">Uncharacterized protein</fullName>
    </submittedName>
</protein>
<evidence type="ECO:0000313" key="3">
    <source>
        <dbReference type="Proteomes" id="UP000230131"/>
    </source>
</evidence>
<feature type="transmembrane region" description="Helical" evidence="1">
    <location>
        <begin position="15"/>
        <end position="37"/>
    </location>
</feature>
<dbReference type="AlphaFoldDB" id="A0A2M7B825"/>
<name>A0A2M7B825_9BACT</name>
<gene>
    <name evidence="2" type="ORF">COS59_00705</name>
</gene>
<keyword evidence="1" id="KW-0472">Membrane</keyword>
<organism evidence="2 3">
    <name type="scientific">Candidatus Wolfebacteria bacterium CG03_land_8_20_14_0_80_36_15</name>
    <dbReference type="NCBI Taxonomy" id="1975067"/>
    <lineage>
        <taxon>Bacteria</taxon>
        <taxon>Candidatus Wolfeibacteriota</taxon>
    </lineage>
</organism>
<keyword evidence="1" id="KW-1133">Transmembrane helix</keyword>
<feature type="transmembrane region" description="Helical" evidence="1">
    <location>
        <begin position="100"/>
        <end position="118"/>
    </location>
</feature>
<evidence type="ECO:0000256" key="1">
    <source>
        <dbReference type="SAM" id="Phobius"/>
    </source>
</evidence>
<reference evidence="3" key="1">
    <citation type="submission" date="2017-09" db="EMBL/GenBank/DDBJ databases">
        <title>Depth-based differentiation of microbial function through sediment-hosted aquifers and enrichment of novel symbionts in the deep terrestrial subsurface.</title>
        <authorList>
            <person name="Probst A.J."/>
            <person name="Ladd B."/>
            <person name="Jarett J.K."/>
            <person name="Geller-Mcgrath D.E."/>
            <person name="Sieber C.M.K."/>
            <person name="Emerson J.B."/>
            <person name="Anantharaman K."/>
            <person name="Thomas B.C."/>
            <person name="Malmstrom R."/>
            <person name="Stieglmeier M."/>
            <person name="Klingl A."/>
            <person name="Woyke T."/>
            <person name="Ryan C.M."/>
            <person name="Banfield J.F."/>
        </authorList>
    </citation>
    <scope>NUCLEOTIDE SEQUENCE [LARGE SCALE GENOMIC DNA]</scope>
</reference>
<dbReference type="EMBL" id="PEVH01000022">
    <property type="protein sequence ID" value="PIU99266.1"/>
    <property type="molecule type" value="Genomic_DNA"/>
</dbReference>
<feature type="transmembrane region" description="Helical" evidence="1">
    <location>
        <begin position="49"/>
        <end position="68"/>
    </location>
</feature>
<proteinExistence type="predicted"/>
<evidence type="ECO:0000313" key="2">
    <source>
        <dbReference type="EMBL" id="PIU99266.1"/>
    </source>
</evidence>
<sequence>MSAELINGKSKFTPAVIKGIFLAIFGIAAIYFVGNFLNSTIKSYSGIALIKLIVAISVFLLIFFFQTLFLRSKWQLNLVVFLEVLTLTFCLKDVLLYKSILVGLILFWIVLLYGAFLASREIENTLKISFYRVNHIVFSQAITAFSLLLAIIGGVIFFNFLSQQAFDFQKLITPLLGITEKILPSNFISNLIRNILKGFIEQQISSDAKLKLLPEAQREKIIEDALKQIEKEMGGKLDASAIFKNKEIQVFLQGLSDKFLNIPPQTKVYIAVALSLAIFFTLKGVGVVLTWPLTLIAFLFYELLLATNFAKISIEQTNKEKISL</sequence>
<feature type="transmembrane region" description="Helical" evidence="1">
    <location>
        <begin position="138"/>
        <end position="161"/>
    </location>
</feature>